<feature type="transmembrane region" description="Helical" evidence="12">
    <location>
        <begin position="115"/>
        <end position="139"/>
    </location>
</feature>
<feature type="binding site" evidence="12">
    <location>
        <position position="93"/>
    </location>
    <ligand>
        <name>Na(+)</name>
        <dbReference type="ChEBI" id="CHEBI:29101"/>
        <note>structural</note>
    </ligand>
</feature>
<comment type="similarity">
    <text evidence="10 12">Belongs to the fluoride channel Fluc/FEX (TC 1.A.43) family.</text>
</comment>
<dbReference type="InterPro" id="IPR003691">
    <property type="entry name" value="FluC"/>
</dbReference>
<keyword evidence="14" id="KW-1185">Reference proteome</keyword>
<keyword evidence="8 12" id="KW-0472">Membrane</keyword>
<keyword evidence="3 12" id="KW-0997">Cell inner membrane</keyword>
<proteinExistence type="inferred from homology"/>
<keyword evidence="6 12" id="KW-0915">Sodium</keyword>
<evidence type="ECO:0000256" key="4">
    <source>
        <dbReference type="ARBA" id="ARBA00022692"/>
    </source>
</evidence>
<evidence type="ECO:0000256" key="10">
    <source>
        <dbReference type="ARBA" id="ARBA00035120"/>
    </source>
</evidence>
<protein>
    <recommendedName>
        <fullName evidence="12">Fluoride-specific ion channel FluC</fullName>
    </recommendedName>
</protein>
<evidence type="ECO:0000256" key="6">
    <source>
        <dbReference type="ARBA" id="ARBA00023053"/>
    </source>
</evidence>
<keyword evidence="4 12" id="KW-0812">Transmembrane</keyword>
<evidence type="ECO:0000256" key="2">
    <source>
        <dbReference type="ARBA" id="ARBA00022475"/>
    </source>
</evidence>
<evidence type="ECO:0000256" key="7">
    <source>
        <dbReference type="ARBA" id="ARBA00023065"/>
    </source>
</evidence>
<dbReference type="EMBL" id="CP000709">
    <property type="protein sequence ID" value="ABQ62161.1"/>
    <property type="molecule type" value="Genomic_DNA"/>
</dbReference>
<feature type="transmembrane region" description="Helical" evidence="12">
    <location>
        <begin position="20"/>
        <end position="44"/>
    </location>
</feature>
<organism evidence="13 14">
    <name type="scientific">Brucella ovis (strain ATCC 25840 / 63/290 / NCTC 10512)</name>
    <dbReference type="NCBI Taxonomy" id="444178"/>
    <lineage>
        <taxon>Bacteria</taxon>
        <taxon>Pseudomonadati</taxon>
        <taxon>Pseudomonadota</taxon>
        <taxon>Alphaproteobacteria</taxon>
        <taxon>Hyphomicrobiales</taxon>
        <taxon>Brucellaceae</taxon>
        <taxon>Brucella/Ochrobactrum group</taxon>
        <taxon>Brucella</taxon>
    </lineage>
</organism>
<dbReference type="HAMAP" id="MF_00454">
    <property type="entry name" value="FluC"/>
    <property type="match status" value="1"/>
</dbReference>
<keyword evidence="9 12" id="KW-0407">Ion channel</keyword>
<feature type="binding site" evidence="12">
    <location>
        <position position="96"/>
    </location>
    <ligand>
        <name>Na(+)</name>
        <dbReference type="ChEBI" id="CHEBI:29101"/>
        <note>structural</note>
    </ligand>
</feature>
<evidence type="ECO:0000256" key="8">
    <source>
        <dbReference type="ARBA" id="ARBA00023136"/>
    </source>
</evidence>
<evidence type="ECO:0000256" key="12">
    <source>
        <dbReference type="HAMAP-Rule" id="MF_00454"/>
    </source>
</evidence>
<evidence type="ECO:0000256" key="1">
    <source>
        <dbReference type="ARBA" id="ARBA00004651"/>
    </source>
</evidence>
<keyword evidence="12" id="KW-0479">Metal-binding</keyword>
<evidence type="ECO:0000256" key="9">
    <source>
        <dbReference type="ARBA" id="ARBA00023303"/>
    </source>
</evidence>
<accession>A0A0H3ASS2</accession>
<evidence type="ECO:0000313" key="13">
    <source>
        <dbReference type="EMBL" id="ABQ62161.1"/>
    </source>
</evidence>
<evidence type="ECO:0000256" key="5">
    <source>
        <dbReference type="ARBA" id="ARBA00022989"/>
    </source>
</evidence>
<evidence type="ECO:0000256" key="11">
    <source>
        <dbReference type="ARBA" id="ARBA00035585"/>
    </source>
</evidence>
<dbReference type="KEGG" id="bov:BOV_A0768"/>
<sequence length="144" mass="15421">MDNGMAGMRNWRQAENIRLYIAVGCGAAIGALLRFLSGWVIVAILGANPLWGTSFVNIVGSFIIMFFATLTGPEGRWLVSPAWRQFVMGGLCGGLTTFSSMSLDTFLLVLHGNAAFALAYLCGLVFLSLSAAMLGLIAAQRINR</sequence>
<dbReference type="GO" id="GO:0005886">
    <property type="term" value="C:plasma membrane"/>
    <property type="evidence" value="ECO:0007669"/>
    <property type="project" value="UniProtKB-SubCell"/>
</dbReference>
<reference evidence="14" key="1">
    <citation type="journal article" date="2009" name="PLoS ONE">
        <title>Genome degradation in Brucella ovis corresponds with narrowing of its host range and tissue tropism.</title>
        <authorList>
            <person name="Tsolis R.M."/>
            <person name="Seshadri R."/>
            <person name="Santos R.L."/>
            <person name="Sangari F.J."/>
            <person name="Lobo J.M."/>
            <person name="de Jong M.F."/>
            <person name="Ren Q."/>
            <person name="Myers G."/>
            <person name="Brinkac L.M."/>
            <person name="Nelson W.C."/>
            <person name="Deboy R.T."/>
            <person name="Angiuoli S."/>
            <person name="Khouri H."/>
            <person name="Dimitrov G."/>
            <person name="Robinson J.R."/>
            <person name="Mulligan S."/>
            <person name="Walker R.L."/>
            <person name="Elzer P.E."/>
            <person name="Hassan K.A."/>
            <person name="Paulsen I.T."/>
        </authorList>
    </citation>
    <scope>NUCLEOTIDE SEQUENCE [LARGE SCALE GENOMIC DNA]</scope>
    <source>
        <strain evidence="14">ATCC 25840 / 63/290 / NCTC 10512</strain>
    </source>
</reference>
<feature type="transmembrane region" description="Helical" evidence="12">
    <location>
        <begin position="50"/>
        <end position="70"/>
    </location>
</feature>
<evidence type="ECO:0000313" key="14">
    <source>
        <dbReference type="Proteomes" id="UP000006383"/>
    </source>
</evidence>
<dbReference type="Pfam" id="PF02537">
    <property type="entry name" value="CRCB"/>
    <property type="match status" value="1"/>
</dbReference>
<dbReference type="GO" id="GO:0140114">
    <property type="term" value="P:cellular detoxification of fluoride"/>
    <property type="evidence" value="ECO:0007669"/>
    <property type="project" value="UniProtKB-UniRule"/>
</dbReference>
<comment type="activity regulation">
    <text evidence="12">Na(+) is not transported, but it plays an essential structural role and its presence is essential for fluoride channel function.</text>
</comment>
<dbReference type="Proteomes" id="UP000006383">
    <property type="component" value="Chromosome II"/>
</dbReference>
<dbReference type="HOGENOM" id="CLU_114342_3_0_5"/>
<dbReference type="GO" id="GO:0062054">
    <property type="term" value="F:fluoride channel activity"/>
    <property type="evidence" value="ECO:0007669"/>
    <property type="project" value="UniProtKB-UniRule"/>
</dbReference>
<keyword evidence="5 12" id="KW-1133">Transmembrane helix</keyword>
<name>A0A0H3ASS2_BRUO2</name>
<gene>
    <name evidence="12" type="primary">fluC</name>
    <name evidence="12" type="synonym">crcB</name>
    <name evidence="13" type="ordered locus">BOV_A0768</name>
</gene>
<keyword evidence="2 12" id="KW-1003">Cell membrane</keyword>
<feature type="transmembrane region" description="Helical" evidence="12">
    <location>
        <begin position="82"/>
        <end position="103"/>
    </location>
</feature>
<dbReference type="GO" id="GO:0046872">
    <property type="term" value="F:metal ion binding"/>
    <property type="evidence" value="ECO:0007669"/>
    <property type="project" value="UniProtKB-KW"/>
</dbReference>
<comment type="catalytic activity">
    <reaction evidence="11">
        <text>fluoride(in) = fluoride(out)</text>
        <dbReference type="Rhea" id="RHEA:76159"/>
        <dbReference type="ChEBI" id="CHEBI:17051"/>
    </reaction>
    <physiologicalReaction direction="left-to-right" evidence="11">
        <dbReference type="Rhea" id="RHEA:76160"/>
    </physiologicalReaction>
</comment>
<keyword evidence="12" id="KW-0813">Transport</keyword>
<dbReference type="AlphaFoldDB" id="A0A0H3ASS2"/>
<dbReference type="NCBIfam" id="NF010821">
    <property type="entry name" value="PRK14225.1"/>
    <property type="match status" value="1"/>
</dbReference>
<evidence type="ECO:0000256" key="3">
    <source>
        <dbReference type="ARBA" id="ARBA00022519"/>
    </source>
</evidence>
<keyword evidence="7 12" id="KW-0406">Ion transport</keyword>
<comment type="function">
    <text evidence="12">Fluoride-specific ion channel. Important for reducing fluoride concentration in the cell, thus reducing its toxicity.</text>
</comment>
<comment type="subcellular location">
    <subcellularLocation>
        <location evidence="12">Cell inner membrane</location>
        <topology evidence="12">Multi-pass membrane protein</topology>
    </subcellularLocation>
    <subcellularLocation>
        <location evidence="1">Cell membrane</location>
        <topology evidence="1">Multi-pass membrane protein</topology>
    </subcellularLocation>
</comment>